<evidence type="ECO:0000313" key="2">
    <source>
        <dbReference type="Proteomes" id="UP000828390"/>
    </source>
</evidence>
<proteinExistence type="predicted"/>
<protein>
    <submittedName>
        <fullName evidence="1">Uncharacterized protein</fullName>
    </submittedName>
</protein>
<reference evidence="1" key="1">
    <citation type="journal article" date="2019" name="bioRxiv">
        <title>The Genome of the Zebra Mussel, Dreissena polymorpha: A Resource for Invasive Species Research.</title>
        <authorList>
            <person name="McCartney M.A."/>
            <person name="Auch B."/>
            <person name="Kono T."/>
            <person name="Mallez S."/>
            <person name="Zhang Y."/>
            <person name="Obille A."/>
            <person name="Becker A."/>
            <person name="Abrahante J.E."/>
            <person name="Garbe J."/>
            <person name="Badalamenti J.P."/>
            <person name="Herman A."/>
            <person name="Mangelson H."/>
            <person name="Liachko I."/>
            <person name="Sullivan S."/>
            <person name="Sone E.D."/>
            <person name="Koren S."/>
            <person name="Silverstein K.A.T."/>
            <person name="Beckman K.B."/>
            <person name="Gohl D.M."/>
        </authorList>
    </citation>
    <scope>NUCLEOTIDE SEQUENCE</scope>
    <source>
        <strain evidence="1">Duluth1</strain>
        <tissue evidence="1">Whole animal</tissue>
    </source>
</reference>
<comment type="caution">
    <text evidence="1">The sequence shown here is derived from an EMBL/GenBank/DDBJ whole genome shotgun (WGS) entry which is preliminary data.</text>
</comment>
<accession>A0A9D4EFJ3</accession>
<dbReference type="Proteomes" id="UP000828390">
    <property type="component" value="Unassembled WGS sequence"/>
</dbReference>
<keyword evidence="2" id="KW-1185">Reference proteome</keyword>
<name>A0A9D4EFJ3_DREPO</name>
<dbReference type="EMBL" id="JAIWYP010000009">
    <property type="protein sequence ID" value="KAH3777240.1"/>
    <property type="molecule type" value="Genomic_DNA"/>
</dbReference>
<evidence type="ECO:0000313" key="1">
    <source>
        <dbReference type="EMBL" id="KAH3777240.1"/>
    </source>
</evidence>
<organism evidence="1 2">
    <name type="scientific">Dreissena polymorpha</name>
    <name type="common">Zebra mussel</name>
    <name type="synonym">Mytilus polymorpha</name>
    <dbReference type="NCBI Taxonomy" id="45954"/>
    <lineage>
        <taxon>Eukaryota</taxon>
        <taxon>Metazoa</taxon>
        <taxon>Spiralia</taxon>
        <taxon>Lophotrochozoa</taxon>
        <taxon>Mollusca</taxon>
        <taxon>Bivalvia</taxon>
        <taxon>Autobranchia</taxon>
        <taxon>Heteroconchia</taxon>
        <taxon>Euheterodonta</taxon>
        <taxon>Imparidentia</taxon>
        <taxon>Neoheterodontei</taxon>
        <taxon>Myida</taxon>
        <taxon>Dreissenoidea</taxon>
        <taxon>Dreissenidae</taxon>
        <taxon>Dreissena</taxon>
    </lineage>
</organism>
<sequence length="63" mass="6689">MTTFKYLGATLSKDSTSTAEVRIRIALATSAITRLSGLWTSSWLGLDTSLGTALCATLFSRAC</sequence>
<reference evidence="1" key="2">
    <citation type="submission" date="2020-11" db="EMBL/GenBank/DDBJ databases">
        <authorList>
            <person name="McCartney M.A."/>
            <person name="Auch B."/>
            <person name="Kono T."/>
            <person name="Mallez S."/>
            <person name="Becker A."/>
            <person name="Gohl D.M."/>
            <person name="Silverstein K.A.T."/>
            <person name="Koren S."/>
            <person name="Bechman K.B."/>
            <person name="Herman A."/>
            <person name="Abrahante J.E."/>
            <person name="Garbe J."/>
        </authorList>
    </citation>
    <scope>NUCLEOTIDE SEQUENCE</scope>
    <source>
        <strain evidence="1">Duluth1</strain>
        <tissue evidence="1">Whole animal</tissue>
    </source>
</reference>
<dbReference type="AlphaFoldDB" id="A0A9D4EFJ3"/>
<gene>
    <name evidence="1" type="ORF">DPMN_178680</name>
</gene>